<dbReference type="EMBL" id="BX284605">
    <property type="protein sequence ID" value="CCD72732.1"/>
    <property type="molecule type" value="Genomic_DNA"/>
</dbReference>
<dbReference type="PANTHER" id="PTHR24300">
    <property type="entry name" value="CYTOCHROME P450 508A4-RELATED"/>
    <property type="match status" value="1"/>
</dbReference>
<dbReference type="PRINTS" id="PR00463">
    <property type="entry name" value="EP450I"/>
</dbReference>
<dbReference type="PROSITE" id="PS00086">
    <property type="entry name" value="CYTOCHROME_P450"/>
    <property type="match status" value="1"/>
</dbReference>
<dbReference type="Reactome" id="R-CEL-211981">
    <property type="pathway name" value="Xenobiotics"/>
</dbReference>
<dbReference type="InterPro" id="IPR017972">
    <property type="entry name" value="Cyt_P450_CS"/>
</dbReference>
<sequence length="499" mass="56772">MIVILLLTTLIAFLVARQYQKAKKLPPGPVSLPLIGNIPQLVYYIWREKGVVPAFDLFRQIYGDVFTIWLGPIPHVSICDYDTSQEVFVKNGSRLIDRFLPPVFLHLSNNLGLVSANGEVWAEMRRFTLLAFRNIGVGRDSMEERILEELDARCEEIDADAVNGKTVVQTSDFFDLAVGSIINNTLIGKRFNAHNKDEFMKLKKMMDSASDLFTIFDLTAPVWMLKILVPKRCERILGVQEEILNFVSREANERYEQLKSGEYTVNAENPHDFVEAYFAKMEEEKRHGGPTPYTMKCLKHVIGDLWLAGQDTTTTTLVSGFNQLVNHPEVIRKCREEILRITENGSRPLQLKDRAESHYLNATITEIQRHASILNVNFWRLINEPTNVKGYEIDSGTVMTAQLGALHVNNDIFKNADKFYPERFIENGKLLNQVIPFGIGKRSCVGENLARSELYLLTGNLLLRYNIRPHGSLPSTADQLPYSAGKMPDKNVHLEFVKL</sequence>
<keyword evidence="11" id="KW-1185">Reference proteome</keyword>
<feature type="chain" id="PRO_5004158625" evidence="9">
    <location>
        <begin position="17"/>
        <end position="499"/>
    </location>
</feature>
<dbReference type="Reactome" id="R-CEL-9027307">
    <property type="pathway name" value="Biosynthesis of maresin-like SPMs"/>
</dbReference>
<dbReference type="Gene3D" id="1.10.630.10">
    <property type="entry name" value="Cytochrome P450"/>
    <property type="match status" value="1"/>
</dbReference>
<keyword evidence="4 8" id="KW-0560">Oxidoreductase</keyword>
<evidence type="ECO:0000313" key="10">
    <source>
        <dbReference type="EMBL" id="CCD72732.1"/>
    </source>
</evidence>
<feature type="signal peptide" evidence="9">
    <location>
        <begin position="1"/>
        <end position="16"/>
    </location>
</feature>
<dbReference type="PANTHER" id="PTHR24300:SF81">
    <property type="entry name" value="CYTOCHROME P450 FAMILY"/>
    <property type="match status" value="1"/>
</dbReference>
<comment type="cofactor">
    <cofactor evidence="1 7">
        <name>heme</name>
        <dbReference type="ChEBI" id="CHEBI:30413"/>
    </cofactor>
</comment>
<dbReference type="GO" id="GO:0006805">
    <property type="term" value="P:xenobiotic metabolic process"/>
    <property type="evidence" value="ECO:0000318"/>
    <property type="project" value="GO_Central"/>
</dbReference>
<feature type="binding site" description="axial binding residue" evidence="7">
    <location>
        <position position="444"/>
    </location>
    <ligand>
        <name>heme</name>
        <dbReference type="ChEBI" id="CHEBI:30413"/>
    </ligand>
    <ligandPart>
        <name>Fe</name>
        <dbReference type="ChEBI" id="CHEBI:18248"/>
    </ligandPart>
</feature>
<dbReference type="PIR" id="T32687">
    <property type="entry name" value="T32687"/>
</dbReference>
<keyword evidence="3 7" id="KW-0479">Metal-binding</keyword>
<dbReference type="Reactome" id="R-CEL-211958">
    <property type="pathway name" value="Miscellaneous substrates"/>
</dbReference>
<dbReference type="Pfam" id="PF00067">
    <property type="entry name" value="p450"/>
    <property type="match status" value="1"/>
</dbReference>
<evidence type="ECO:0000256" key="7">
    <source>
        <dbReference type="PIRSR" id="PIRSR602401-1"/>
    </source>
</evidence>
<dbReference type="AGR" id="WB:WBGene00019471"/>
<dbReference type="WormBase" id="K07C6.3">
    <property type="protein sequence ID" value="CE17174"/>
    <property type="gene ID" value="WBGene00019471"/>
    <property type="gene designation" value="cyp-35B2"/>
</dbReference>
<dbReference type="PRINTS" id="PR00385">
    <property type="entry name" value="P450"/>
</dbReference>
<evidence type="ECO:0000256" key="2">
    <source>
        <dbReference type="ARBA" id="ARBA00010617"/>
    </source>
</evidence>
<dbReference type="CDD" id="cd20617">
    <property type="entry name" value="CYP1_2-like"/>
    <property type="match status" value="1"/>
</dbReference>
<dbReference type="RefSeq" id="NP_504094.1">
    <property type="nucleotide sequence ID" value="NM_071693.3"/>
</dbReference>
<dbReference type="GO" id="GO:0006082">
    <property type="term" value="P:organic acid metabolic process"/>
    <property type="evidence" value="ECO:0000318"/>
    <property type="project" value="GO_Central"/>
</dbReference>
<dbReference type="KEGG" id="cel:CELE_K07C6.3"/>
<evidence type="ECO:0007829" key="13">
    <source>
        <dbReference type="PeptideAtlas" id="O44651"/>
    </source>
</evidence>
<dbReference type="SUPFAM" id="SSF48264">
    <property type="entry name" value="Cytochrome P450"/>
    <property type="match status" value="1"/>
</dbReference>
<dbReference type="Reactome" id="R-CEL-5423646">
    <property type="pathway name" value="Aflatoxin activation and detoxification"/>
</dbReference>
<dbReference type="PaxDb" id="6239-K07C6.3"/>
<dbReference type="UCSC" id="K07C6.3">
    <property type="organism name" value="c. elegans"/>
</dbReference>
<name>O44651_CAEEL</name>
<reference evidence="10 11" key="1">
    <citation type="journal article" date="1998" name="Science">
        <title>Genome sequence of the nematode C. elegans: a platform for investigating biology.</title>
        <authorList>
            <consortium name="The C. elegans sequencing consortium"/>
            <person name="Sulson J.E."/>
            <person name="Waterston R."/>
        </authorList>
    </citation>
    <scope>NUCLEOTIDE SEQUENCE [LARGE SCALE GENOMIC DNA]</scope>
    <source>
        <strain evidence="10 11">Bristol N2</strain>
    </source>
</reference>
<dbReference type="Reactome" id="R-CEL-9753281">
    <property type="pathway name" value="Paracetamol ADME"/>
</dbReference>
<evidence type="ECO:0000256" key="4">
    <source>
        <dbReference type="ARBA" id="ARBA00023002"/>
    </source>
</evidence>
<organism evidence="10 11">
    <name type="scientific">Caenorhabditis elegans</name>
    <dbReference type="NCBI Taxonomy" id="6239"/>
    <lineage>
        <taxon>Eukaryota</taxon>
        <taxon>Metazoa</taxon>
        <taxon>Ecdysozoa</taxon>
        <taxon>Nematoda</taxon>
        <taxon>Chromadorea</taxon>
        <taxon>Rhabditida</taxon>
        <taxon>Rhabditina</taxon>
        <taxon>Rhabditomorpha</taxon>
        <taxon>Rhabditoidea</taxon>
        <taxon>Rhabditidae</taxon>
        <taxon>Peloderinae</taxon>
        <taxon>Caenorhabditis</taxon>
    </lineage>
</organism>
<dbReference type="Reactome" id="R-CEL-2142816">
    <property type="pathway name" value="Synthesis of (16-20)-hydroxyeicosatetraenoic acids (HETE)"/>
</dbReference>
<dbReference type="SMR" id="O44651"/>
<dbReference type="InterPro" id="IPR002401">
    <property type="entry name" value="Cyt_P450_E_grp-I"/>
</dbReference>
<protein>
    <submittedName>
        <fullName evidence="10">CYtochrome P450 family</fullName>
    </submittedName>
</protein>
<dbReference type="OrthoDB" id="2789670at2759"/>
<evidence type="ECO:0000313" key="11">
    <source>
        <dbReference type="Proteomes" id="UP000001940"/>
    </source>
</evidence>
<dbReference type="Reactome" id="R-CEL-211945">
    <property type="pathway name" value="Phase I - Functionalization of compounds"/>
</dbReference>
<evidence type="ECO:0000256" key="1">
    <source>
        <dbReference type="ARBA" id="ARBA00001971"/>
    </source>
</evidence>
<evidence type="ECO:0000313" key="12">
    <source>
        <dbReference type="WormBase" id="K07C6.3"/>
    </source>
</evidence>
<dbReference type="GO" id="GO:0016712">
    <property type="term" value="F:oxidoreductase activity, acting on paired donors, with incorporation or reduction of molecular oxygen, reduced flavin or flavoprotein as one donor, and incorporation of one atom of oxygen"/>
    <property type="evidence" value="ECO:0000318"/>
    <property type="project" value="GO_Central"/>
</dbReference>
<keyword evidence="13" id="KW-1267">Proteomics identification</keyword>
<accession>O44651</accession>
<gene>
    <name evidence="12" type="primary">cyp-35b2</name>
    <name evidence="10" type="synonym">cyp-35B2</name>
    <name evidence="10" type="ORF">CELE_K07C6.3</name>
    <name evidence="12" type="ORF">K07C6.3</name>
</gene>
<dbReference type="eggNOG" id="KOG0156">
    <property type="taxonomic scope" value="Eukaryota"/>
</dbReference>
<keyword evidence="6 8" id="KW-0503">Monooxygenase</keyword>
<evidence type="ECO:0000256" key="5">
    <source>
        <dbReference type="ARBA" id="ARBA00023004"/>
    </source>
</evidence>
<dbReference type="AlphaFoldDB" id="O44651"/>
<keyword evidence="9" id="KW-0732">Signal</keyword>
<dbReference type="PeptideAtlas" id="O44651"/>
<evidence type="ECO:0000256" key="6">
    <source>
        <dbReference type="ARBA" id="ARBA00023033"/>
    </source>
</evidence>
<dbReference type="GO" id="GO:0020037">
    <property type="term" value="F:heme binding"/>
    <property type="evidence" value="ECO:0000318"/>
    <property type="project" value="GO_Central"/>
</dbReference>
<dbReference type="GO" id="GO:0005506">
    <property type="term" value="F:iron ion binding"/>
    <property type="evidence" value="ECO:0007669"/>
    <property type="project" value="InterPro"/>
</dbReference>
<dbReference type="Reactome" id="R-CEL-9749641">
    <property type="pathway name" value="Aspirin ADME"/>
</dbReference>
<comment type="similarity">
    <text evidence="2 8">Belongs to the cytochrome P450 family.</text>
</comment>
<dbReference type="InterPro" id="IPR050182">
    <property type="entry name" value="Cytochrome_P450_fam2"/>
</dbReference>
<keyword evidence="7 8" id="KW-0349">Heme</keyword>
<dbReference type="InParanoid" id="O44651"/>
<keyword evidence="5 7" id="KW-0408">Iron</keyword>
<dbReference type="OMA" id="RSEMYLM"/>
<dbReference type="InterPro" id="IPR036396">
    <property type="entry name" value="Cyt_P450_sf"/>
</dbReference>
<dbReference type="HOGENOM" id="CLU_001570_22_3_1"/>
<evidence type="ECO:0000256" key="8">
    <source>
        <dbReference type="RuleBase" id="RU000461"/>
    </source>
</evidence>
<dbReference type="GeneID" id="187093"/>
<evidence type="ECO:0000256" key="3">
    <source>
        <dbReference type="ARBA" id="ARBA00022723"/>
    </source>
</evidence>
<dbReference type="GO" id="GO:0005737">
    <property type="term" value="C:cytoplasm"/>
    <property type="evidence" value="ECO:0000318"/>
    <property type="project" value="GO_Central"/>
</dbReference>
<dbReference type="FunFam" id="1.10.630.10:FF:000036">
    <property type="entry name" value="CYtochrome P450 family"/>
    <property type="match status" value="1"/>
</dbReference>
<evidence type="ECO:0000256" key="9">
    <source>
        <dbReference type="SAM" id="SignalP"/>
    </source>
</evidence>
<dbReference type="Reactome" id="R-CEL-211935">
    <property type="pathway name" value="Fatty acids"/>
</dbReference>
<dbReference type="Proteomes" id="UP000001940">
    <property type="component" value="Chromosome V"/>
</dbReference>
<proteinExistence type="evidence at protein level"/>
<dbReference type="InterPro" id="IPR001128">
    <property type="entry name" value="Cyt_P450"/>
</dbReference>
<dbReference type="Bgee" id="WBGene00019471">
    <property type="expression patterns" value="Expressed in adult organism"/>
</dbReference>
<dbReference type="PhylomeDB" id="O44651"/>
<dbReference type="Reactome" id="R-CEL-211999">
    <property type="pathway name" value="CYP2E1 reactions"/>
</dbReference>
<dbReference type="Reactome" id="R-CEL-2142670">
    <property type="pathway name" value="Synthesis of epoxy (EET) and dihydroxyeicosatrienoic acids (DHET)"/>
</dbReference>
<dbReference type="CTD" id="187093"/>
<dbReference type="FunCoup" id="O44651">
    <property type="interactions" value="24"/>
</dbReference>
<dbReference type="STRING" id="6239.K07C6.3.1"/>